<accession>A0AAU9JQA9</accession>
<comment type="caution">
    <text evidence="1">The sequence shown here is derived from an EMBL/GenBank/DDBJ whole genome shotgun (WGS) entry which is preliminary data.</text>
</comment>
<dbReference type="Proteomes" id="UP001162131">
    <property type="component" value="Unassembled WGS sequence"/>
</dbReference>
<protein>
    <submittedName>
        <fullName evidence="1">Uncharacterized protein</fullName>
    </submittedName>
</protein>
<dbReference type="AlphaFoldDB" id="A0AAU9JQA9"/>
<gene>
    <name evidence="1" type="ORF">BSTOLATCC_MIC40903</name>
</gene>
<name>A0AAU9JQA9_9CILI</name>
<dbReference type="EMBL" id="CAJZBQ010000040">
    <property type="protein sequence ID" value="CAG9326477.1"/>
    <property type="molecule type" value="Genomic_DNA"/>
</dbReference>
<organism evidence="1 2">
    <name type="scientific">Blepharisma stoltei</name>
    <dbReference type="NCBI Taxonomy" id="1481888"/>
    <lineage>
        <taxon>Eukaryota</taxon>
        <taxon>Sar</taxon>
        <taxon>Alveolata</taxon>
        <taxon>Ciliophora</taxon>
        <taxon>Postciliodesmatophora</taxon>
        <taxon>Heterotrichea</taxon>
        <taxon>Heterotrichida</taxon>
        <taxon>Blepharismidae</taxon>
        <taxon>Blepharisma</taxon>
    </lineage>
</organism>
<sequence>MNYFWKKLSMKDFRLHLFIHKNRDKYFPIYFIQALKPPKYQSLLLISKWHHFYNKKSRIPGLQPILFWPIFWAKLL</sequence>
<reference evidence="1" key="1">
    <citation type="submission" date="2021-09" db="EMBL/GenBank/DDBJ databases">
        <authorList>
            <consortium name="AG Swart"/>
            <person name="Singh M."/>
            <person name="Singh A."/>
            <person name="Seah K."/>
            <person name="Emmerich C."/>
        </authorList>
    </citation>
    <scope>NUCLEOTIDE SEQUENCE</scope>
    <source>
        <strain evidence="1">ATCC30299</strain>
    </source>
</reference>
<evidence type="ECO:0000313" key="1">
    <source>
        <dbReference type="EMBL" id="CAG9326477.1"/>
    </source>
</evidence>
<evidence type="ECO:0000313" key="2">
    <source>
        <dbReference type="Proteomes" id="UP001162131"/>
    </source>
</evidence>
<proteinExistence type="predicted"/>
<keyword evidence="2" id="KW-1185">Reference proteome</keyword>